<evidence type="ECO:0000313" key="2">
    <source>
        <dbReference type="EMBL" id="KAF9458132.1"/>
    </source>
</evidence>
<dbReference type="Proteomes" id="UP000807353">
    <property type="component" value="Unassembled WGS sequence"/>
</dbReference>
<protein>
    <submittedName>
        <fullName evidence="2">S-adenosyl-L-methionine-dependent methyltransferase</fullName>
    </submittedName>
</protein>
<dbReference type="Gene3D" id="3.40.50.150">
    <property type="entry name" value="Vaccinia Virus protein VP39"/>
    <property type="match status" value="1"/>
</dbReference>
<evidence type="ECO:0000313" key="3">
    <source>
        <dbReference type="Proteomes" id="UP000807353"/>
    </source>
</evidence>
<keyword evidence="2" id="KW-0808">Transferase</keyword>
<dbReference type="SUPFAM" id="SSF53335">
    <property type="entry name" value="S-adenosyl-L-methionine-dependent methyltransferases"/>
    <property type="match status" value="1"/>
</dbReference>
<gene>
    <name evidence="2" type="ORF">BDZ94DRAFT_1285006</name>
</gene>
<comment type="caution">
    <text evidence="2">The sequence shown here is derived from an EMBL/GenBank/DDBJ whole genome shotgun (WGS) entry which is preliminary data.</text>
</comment>
<dbReference type="AlphaFoldDB" id="A0A9P5XUS2"/>
<dbReference type="GO" id="GO:0032259">
    <property type="term" value="P:methylation"/>
    <property type="evidence" value="ECO:0007669"/>
    <property type="project" value="UniProtKB-KW"/>
</dbReference>
<dbReference type="EMBL" id="MU150349">
    <property type="protein sequence ID" value="KAF9458132.1"/>
    <property type="molecule type" value="Genomic_DNA"/>
</dbReference>
<evidence type="ECO:0000259" key="1">
    <source>
        <dbReference type="Pfam" id="PF13649"/>
    </source>
</evidence>
<dbReference type="InterPro" id="IPR029063">
    <property type="entry name" value="SAM-dependent_MTases_sf"/>
</dbReference>
<dbReference type="Pfam" id="PF13649">
    <property type="entry name" value="Methyltransf_25"/>
    <property type="match status" value="1"/>
</dbReference>
<dbReference type="OrthoDB" id="2013972at2759"/>
<dbReference type="PANTHER" id="PTHR43591">
    <property type="entry name" value="METHYLTRANSFERASE"/>
    <property type="match status" value="1"/>
</dbReference>
<name>A0A9P5XUS2_9AGAR</name>
<dbReference type="InterPro" id="IPR041698">
    <property type="entry name" value="Methyltransf_25"/>
</dbReference>
<dbReference type="CDD" id="cd02440">
    <property type="entry name" value="AdoMet_MTases"/>
    <property type="match status" value="1"/>
</dbReference>
<organism evidence="2 3">
    <name type="scientific">Collybia nuda</name>
    <dbReference type="NCBI Taxonomy" id="64659"/>
    <lineage>
        <taxon>Eukaryota</taxon>
        <taxon>Fungi</taxon>
        <taxon>Dikarya</taxon>
        <taxon>Basidiomycota</taxon>
        <taxon>Agaricomycotina</taxon>
        <taxon>Agaricomycetes</taxon>
        <taxon>Agaricomycetidae</taxon>
        <taxon>Agaricales</taxon>
        <taxon>Tricholomatineae</taxon>
        <taxon>Clitocybaceae</taxon>
        <taxon>Collybia</taxon>
    </lineage>
</organism>
<reference evidence="2" key="1">
    <citation type="submission" date="2020-11" db="EMBL/GenBank/DDBJ databases">
        <authorList>
            <consortium name="DOE Joint Genome Institute"/>
            <person name="Ahrendt S."/>
            <person name="Riley R."/>
            <person name="Andreopoulos W."/>
            <person name="Labutti K."/>
            <person name="Pangilinan J."/>
            <person name="Ruiz-Duenas F.J."/>
            <person name="Barrasa J.M."/>
            <person name="Sanchez-Garcia M."/>
            <person name="Camarero S."/>
            <person name="Miyauchi S."/>
            <person name="Serrano A."/>
            <person name="Linde D."/>
            <person name="Babiker R."/>
            <person name="Drula E."/>
            <person name="Ayuso-Fernandez I."/>
            <person name="Pacheco R."/>
            <person name="Padilla G."/>
            <person name="Ferreira P."/>
            <person name="Barriuso J."/>
            <person name="Kellner H."/>
            <person name="Castanera R."/>
            <person name="Alfaro M."/>
            <person name="Ramirez L."/>
            <person name="Pisabarro A.G."/>
            <person name="Kuo A."/>
            <person name="Tritt A."/>
            <person name="Lipzen A."/>
            <person name="He G."/>
            <person name="Yan M."/>
            <person name="Ng V."/>
            <person name="Cullen D."/>
            <person name="Martin F."/>
            <person name="Rosso M.-N."/>
            <person name="Henrissat B."/>
            <person name="Hibbett D."/>
            <person name="Martinez A.T."/>
            <person name="Grigoriev I.V."/>
        </authorList>
    </citation>
    <scope>NUCLEOTIDE SEQUENCE</scope>
    <source>
        <strain evidence="2">CBS 247.69</strain>
    </source>
</reference>
<dbReference type="GO" id="GO:0008168">
    <property type="term" value="F:methyltransferase activity"/>
    <property type="evidence" value="ECO:0007669"/>
    <property type="project" value="UniProtKB-KW"/>
</dbReference>
<accession>A0A9P5XUS2</accession>
<keyword evidence="2" id="KW-0489">Methyltransferase</keyword>
<feature type="domain" description="Methyltransferase" evidence="1">
    <location>
        <begin position="86"/>
        <end position="173"/>
    </location>
</feature>
<sequence>MSMSPPDATPLLVEITPDAFPAYFLERDGRLFHSHEPSPYPLPADTPEQQRLNVTHVALNRLIGANYVGPVPDVLAREPHRPRIALDLCTGTGRWVIDMAREFPHVSFRGFDIVPIATRYPPFNAQFEVHDVNSRYRWEDGSIDLVYARSISMAVHDYPTVLQEVARVLRPGGLFISYEWGRYPAFHPSVTVKPPIHGVERFFNVLEEALETVRDIYPIAPHIPSYLIDSGHFDDISPEHFNMPVGPWQNDEELRKLGRAFRASLRRYANSVKPLLYEAGWTEEDVREITQNYIHDLETVRGMVCRLYTVHARRI</sequence>
<keyword evidence="3" id="KW-1185">Reference proteome</keyword>
<proteinExistence type="predicted"/>
<dbReference type="PANTHER" id="PTHR43591:SF110">
    <property type="entry name" value="RHODANESE DOMAIN-CONTAINING PROTEIN"/>
    <property type="match status" value="1"/>
</dbReference>